<name>A0A084U9Z3_9HYPH</name>
<proteinExistence type="predicted"/>
<keyword evidence="1" id="KW-1133">Transmembrane helix</keyword>
<evidence type="ECO:0000256" key="1">
    <source>
        <dbReference type="SAM" id="Phobius"/>
    </source>
</evidence>
<dbReference type="PATRIC" id="fig|472175.3.peg.810"/>
<dbReference type="Proteomes" id="UP000053675">
    <property type="component" value="Unassembled WGS sequence"/>
</dbReference>
<accession>A0A084U9Z3</accession>
<sequence>MSMNEYTMIGRVLTARAAASLTSTLLARPLLDKAAALFMTLCILAVAAYGLLKPDYNWDMVAYVATALEDRIEEPQALHRETWSLIEQGVSENQEYHLKFSNPYNLNQWENPQDFQSQLSMYRVKVAYVALMRLLEPVTGLVWSSIILSVVPSLLLGALCLYWLWRADALQGAVFLVPLFLLTDYSRMTSAVVPDMLLAFISMVALYALWRGRDALGCLLLFASVFVRPDNLILIFALLIASVLFNWRWIYFLATFAAAFVACMLISKLGNHPGWWAHFYFSCIEIQNSMAGFAPDFSPLMMVKGYVRGLVVALQHNDWPALLLVLCAGWALLSKYGLISGKRVHGLAFALAIGALGKFASFPLPDDRFYFVFIAGLAMVLVASWKPSFEVARSA</sequence>
<gene>
    <name evidence="2" type="ORF">EL18_00798</name>
</gene>
<keyword evidence="1" id="KW-0812">Transmembrane</keyword>
<reference evidence="2 3" key="1">
    <citation type="submission" date="2014-05" db="EMBL/GenBank/DDBJ databases">
        <title>Draft Genome Sequence of Nitratireductor basaltis Strain UMTGB225, A Marine Bacterium Isolated from Green Barrel Tunicate.</title>
        <authorList>
            <person name="Gan H.Y."/>
        </authorList>
    </citation>
    <scope>NUCLEOTIDE SEQUENCE [LARGE SCALE GENOMIC DNA]</scope>
    <source>
        <strain evidence="2 3">UMTGB225</strain>
    </source>
</reference>
<evidence type="ECO:0000313" key="2">
    <source>
        <dbReference type="EMBL" id="KFB09779.1"/>
    </source>
</evidence>
<feature type="transmembrane region" description="Helical" evidence="1">
    <location>
        <begin position="344"/>
        <end position="362"/>
    </location>
</feature>
<protein>
    <recommendedName>
        <fullName evidence="4">Glycosyltransferase RgtA/B/C/D-like domain-containing protein</fullName>
    </recommendedName>
</protein>
<feature type="transmembrane region" description="Helical" evidence="1">
    <location>
        <begin position="368"/>
        <end position="385"/>
    </location>
</feature>
<feature type="transmembrane region" description="Helical" evidence="1">
    <location>
        <begin position="249"/>
        <end position="267"/>
    </location>
</feature>
<dbReference type="STRING" id="472175.EL18_00798"/>
<comment type="caution">
    <text evidence="2">The sequence shown here is derived from an EMBL/GenBank/DDBJ whole genome shotgun (WGS) entry which is preliminary data.</text>
</comment>
<dbReference type="AlphaFoldDB" id="A0A084U9Z3"/>
<feature type="transmembrane region" description="Helical" evidence="1">
    <location>
        <begin position="141"/>
        <end position="165"/>
    </location>
</feature>
<feature type="transmembrane region" description="Helical" evidence="1">
    <location>
        <begin position="185"/>
        <end position="209"/>
    </location>
</feature>
<organism evidence="2 3">
    <name type="scientific">Nitratireductor basaltis</name>
    <dbReference type="NCBI Taxonomy" id="472175"/>
    <lineage>
        <taxon>Bacteria</taxon>
        <taxon>Pseudomonadati</taxon>
        <taxon>Pseudomonadota</taxon>
        <taxon>Alphaproteobacteria</taxon>
        <taxon>Hyphomicrobiales</taxon>
        <taxon>Phyllobacteriaceae</taxon>
        <taxon>Nitratireductor</taxon>
    </lineage>
</organism>
<dbReference type="OrthoDB" id="8435158at2"/>
<keyword evidence="3" id="KW-1185">Reference proteome</keyword>
<dbReference type="EMBL" id="JMQM01000001">
    <property type="protein sequence ID" value="KFB09779.1"/>
    <property type="molecule type" value="Genomic_DNA"/>
</dbReference>
<keyword evidence="1" id="KW-0472">Membrane</keyword>
<feature type="transmembrane region" description="Helical" evidence="1">
    <location>
        <begin position="216"/>
        <end position="243"/>
    </location>
</feature>
<feature type="transmembrane region" description="Helical" evidence="1">
    <location>
        <begin position="34"/>
        <end position="52"/>
    </location>
</feature>
<dbReference type="eggNOG" id="ENOG5033EXN">
    <property type="taxonomic scope" value="Bacteria"/>
</dbReference>
<evidence type="ECO:0008006" key="4">
    <source>
        <dbReference type="Google" id="ProtNLM"/>
    </source>
</evidence>
<dbReference type="RefSeq" id="WP_152552952.1">
    <property type="nucleotide sequence ID" value="NZ_JMQM01000001.1"/>
</dbReference>
<evidence type="ECO:0000313" key="3">
    <source>
        <dbReference type="Proteomes" id="UP000053675"/>
    </source>
</evidence>